<evidence type="ECO:0000256" key="2">
    <source>
        <dbReference type="SAM" id="Phobius"/>
    </source>
</evidence>
<name>A0A645HMF2_9ZZZZ</name>
<dbReference type="AlphaFoldDB" id="A0A645HMF2"/>
<gene>
    <name evidence="3" type="ORF">SDC9_187150</name>
</gene>
<comment type="caution">
    <text evidence="3">The sequence shown here is derived from an EMBL/GenBank/DDBJ whole genome shotgun (WGS) entry which is preliminary data.</text>
</comment>
<reference evidence="3" key="1">
    <citation type="submission" date="2019-08" db="EMBL/GenBank/DDBJ databases">
        <authorList>
            <person name="Kucharzyk K."/>
            <person name="Murdoch R.W."/>
            <person name="Higgins S."/>
            <person name="Loffler F."/>
        </authorList>
    </citation>
    <scope>NUCLEOTIDE SEQUENCE</scope>
</reference>
<keyword evidence="2" id="KW-1133">Transmembrane helix</keyword>
<keyword evidence="2" id="KW-0812">Transmembrane</keyword>
<proteinExistence type="predicted"/>
<accession>A0A645HMF2</accession>
<feature type="transmembrane region" description="Helical" evidence="2">
    <location>
        <begin position="15"/>
        <end position="36"/>
    </location>
</feature>
<sequence>MPELTIDSISSRRSFISIFLASAISSNESFLSILVIMKTLLTDLFTTLLTTRSNGLSISFSATYLEIRSMKSFPNFFALPSPTPWQFLSSSRVIGYCIDISSNEGSLKITNGGRFNLFDIEERRSLSIESKAASPPPPPALPPGVITSSLSSESRNSLSSVSIIEVGASRNFIPFSVHESKPYLSISLSIK</sequence>
<protein>
    <submittedName>
        <fullName evidence="3">Uncharacterized protein</fullName>
    </submittedName>
</protein>
<feature type="region of interest" description="Disordered" evidence="1">
    <location>
        <begin position="129"/>
        <end position="148"/>
    </location>
</feature>
<dbReference type="EMBL" id="VSSQ01095537">
    <property type="protein sequence ID" value="MPN39622.1"/>
    <property type="molecule type" value="Genomic_DNA"/>
</dbReference>
<organism evidence="3">
    <name type="scientific">bioreactor metagenome</name>
    <dbReference type="NCBI Taxonomy" id="1076179"/>
    <lineage>
        <taxon>unclassified sequences</taxon>
        <taxon>metagenomes</taxon>
        <taxon>ecological metagenomes</taxon>
    </lineage>
</organism>
<evidence type="ECO:0000256" key="1">
    <source>
        <dbReference type="SAM" id="MobiDB-lite"/>
    </source>
</evidence>
<evidence type="ECO:0000313" key="3">
    <source>
        <dbReference type="EMBL" id="MPN39622.1"/>
    </source>
</evidence>
<keyword evidence="2" id="KW-0472">Membrane</keyword>